<name>A0A3R5UEL4_9CLOT</name>
<dbReference type="OrthoDB" id="1948928at2"/>
<keyword evidence="1" id="KW-0812">Transmembrane</keyword>
<evidence type="ECO:0008006" key="4">
    <source>
        <dbReference type="Google" id="ProtNLM"/>
    </source>
</evidence>
<dbReference type="EMBL" id="CP025746">
    <property type="protein sequence ID" value="QAA31596.1"/>
    <property type="molecule type" value="Genomic_DNA"/>
</dbReference>
<keyword evidence="3" id="KW-1185">Reference proteome</keyword>
<keyword evidence="1" id="KW-1133">Transmembrane helix</keyword>
<dbReference type="Proteomes" id="UP000286268">
    <property type="component" value="Chromosome"/>
</dbReference>
<organism evidence="2 3">
    <name type="scientific">Clostridium manihotivorum</name>
    <dbReference type="NCBI Taxonomy" id="2320868"/>
    <lineage>
        <taxon>Bacteria</taxon>
        <taxon>Bacillati</taxon>
        <taxon>Bacillota</taxon>
        <taxon>Clostridia</taxon>
        <taxon>Eubacteriales</taxon>
        <taxon>Clostridiaceae</taxon>
        <taxon>Clostridium</taxon>
    </lineage>
</organism>
<protein>
    <recommendedName>
        <fullName evidence="4">DUF4179 domain-containing protein</fullName>
    </recommendedName>
</protein>
<evidence type="ECO:0000256" key="1">
    <source>
        <dbReference type="SAM" id="Phobius"/>
    </source>
</evidence>
<sequence>MSNKEIDLLDGFTEEELGEILKDTDIEFKDDIDEVTKQRIMNNTFSKIEANNGRGRLKSLKRRNIIAASLALIVVFSVSPFGNKVFGMVKETLVLIPGIGAQKSTGGDESIKYVLPQPIGWKNGKESIFIKGITLTKSQLEVTFTGTSEKLFTPEYFAKTEREKISEDQSNLIYIKDKSGKVYKSKNYSMGDDGGDNNFHGKFTLEGSEESLKEFDLYTNNNLISHVALKKAEEVPFEDIPNKSINQGITIGASKVKADGNVILTLISPNFGDDVKEKRIGGFGYDEKLRERTNTLVDAEGKKVDIKYGNSYEALNDITFKNTGKFPYTLTIPNVGLDYEINQKVQVDVPSKEESINKDINLGKFKGKLIKATKYKKENKETLAVYLKVYGGNEVESPTYASVKDNLFKASSMHTQTDGIQVFEFEIDANTKNVDLTFDRVGATLKGPWVIKVDK</sequence>
<proteinExistence type="predicted"/>
<keyword evidence="1" id="KW-0472">Membrane</keyword>
<dbReference type="RefSeq" id="WP_128212408.1">
    <property type="nucleotide sequence ID" value="NZ_CP025746.1"/>
</dbReference>
<evidence type="ECO:0000313" key="3">
    <source>
        <dbReference type="Proteomes" id="UP000286268"/>
    </source>
</evidence>
<dbReference type="KEGG" id="cmah:C1I91_08040"/>
<dbReference type="AlphaFoldDB" id="A0A3R5UEL4"/>
<gene>
    <name evidence="2" type="ORF">C1I91_08040</name>
</gene>
<accession>A0A3R5UEL4</accession>
<evidence type="ECO:0000313" key="2">
    <source>
        <dbReference type="EMBL" id="QAA31596.1"/>
    </source>
</evidence>
<feature type="transmembrane region" description="Helical" evidence="1">
    <location>
        <begin position="64"/>
        <end position="82"/>
    </location>
</feature>
<reference evidence="2 3" key="1">
    <citation type="submission" date="2018-01" db="EMBL/GenBank/DDBJ databases">
        <title>Genome Sequencing and Assembly of Anaerobacter polyendosporus strain CT4.</title>
        <authorList>
            <person name="Tachaapaikoon C."/>
            <person name="Sutheeworapong S."/>
            <person name="Jenjaroenpun P."/>
            <person name="Wongsurawat T."/>
            <person name="Nookeaw I."/>
            <person name="Cheawchanlertfa P."/>
            <person name="Kosugi A."/>
            <person name="Cheevadhanarak S."/>
            <person name="Ratanakhanokchai K."/>
        </authorList>
    </citation>
    <scope>NUCLEOTIDE SEQUENCE [LARGE SCALE GENOMIC DNA]</scope>
    <source>
        <strain evidence="2 3">CT4</strain>
    </source>
</reference>